<dbReference type="InterPro" id="IPR011659">
    <property type="entry name" value="WD40"/>
</dbReference>
<dbReference type="Pfam" id="PF00326">
    <property type="entry name" value="Peptidase_S9"/>
    <property type="match status" value="1"/>
</dbReference>
<gene>
    <name evidence="5" type="primary">yuxL_2</name>
    <name evidence="5" type="ORF">KDA_41670</name>
</gene>
<organism evidence="5 6">
    <name type="scientific">Dictyobacter alpinus</name>
    <dbReference type="NCBI Taxonomy" id="2014873"/>
    <lineage>
        <taxon>Bacteria</taxon>
        <taxon>Bacillati</taxon>
        <taxon>Chloroflexota</taxon>
        <taxon>Ktedonobacteria</taxon>
        <taxon>Ktedonobacterales</taxon>
        <taxon>Dictyobacteraceae</taxon>
        <taxon>Dictyobacter</taxon>
    </lineage>
</organism>
<dbReference type="EMBL" id="BIFT01000001">
    <property type="protein sequence ID" value="GCE28683.1"/>
    <property type="molecule type" value="Genomic_DNA"/>
</dbReference>
<dbReference type="SUPFAM" id="SSF53474">
    <property type="entry name" value="alpha/beta-Hydrolases"/>
    <property type="match status" value="1"/>
</dbReference>
<evidence type="ECO:0000313" key="6">
    <source>
        <dbReference type="Proteomes" id="UP000287171"/>
    </source>
</evidence>
<accession>A0A402BBA7</accession>
<dbReference type="InterPro" id="IPR001375">
    <property type="entry name" value="Peptidase_S9_cat"/>
</dbReference>
<dbReference type="InterPro" id="IPR029058">
    <property type="entry name" value="AB_hydrolase_fold"/>
</dbReference>
<evidence type="ECO:0000256" key="1">
    <source>
        <dbReference type="ARBA" id="ARBA00022801"/>
    </source>
</evidence>
<keyword evidence="2" id="KW-0720">Serine protease</keyword>
<keyword evidence="2" id="KW-0645">Protease</keyword>
<proteinExistence type="predicted"/>
<sequence>MSTLENDESTRQRPPAGARAEEAPAQQPAQTSQEPEATAEDQQEPAITTTDEHETVQPDSTEKVQPAPTDTARPAAPAEGEKQPSEGTQEGGDIYLKPAADQEEQIPSAPSALPEEQEQAATIQVPVEQFAPIQASNSVPLAGSIPVVPPMEIEDLLSLKVASDPQISPDGRLITYVLLECDDEEDATRSAIWLVESAGGKLAAPRKLSSGAYNDTMPRWSPDGQSLAFLSNRSGVAQIYLLTLNGGEAEQVSNLKQGVSEYSWHPNGQILLAHSAWKPQDDQPATTSDRLYTIYTRLGSQADGVGHNHGRHQQLWLVPLSGSAMRLTSEPVDLVQSCWSPDGQEVVFCANRRADPDLSVSMALWVLTLSTGMMRRLTPEEGLAQKPSWSPDGSRIAYLYSPDQTESSNISPWIVNAQTGMTQLAVPDAQDFTCQAWIIDELRNEYLTAPQWYPDSQALLVPVQERGQLHLYRLDLGQQHSERLTTGNGRYISPQLSRNGQLISMVRADWFTPGDIWCMAGTGKQPRKLTRVNDAILQSHRLTRPKRISWKSFDGLEIEGWLYLPQLPENIKAPLILAPHGGPSLAWGDSYVHEFQVLAGSGYAVLAPNPRGSAGYGEDFCRRVLNDWGGDDFKDLMAGVEHVIASEAIDGGRLGISGLSYGGYMTNYGITQTTRFKAAVSRNGISSLISAAQLSDQALWFDMAMSDKKLAAERSALTHLDAIQTPLLLLHSADDLRCPFSESQQLFVALRKRKKPVELVAYHNTSHLLDWPGIGTPSQRIDRLHRTIQWYDRFL</sequence>
<evidence type="ECO:0000256" key="3">
    <source>
        <dbReference type="SAM" id="MobiDB-lite"/>
    </source>
</evidence>
<evidence type="ECO:0000256" key="2">
    <source>
        <dbReference type="ARBA" id="ARBA00022825"/>
    </source>
</evidence>
<feature type="region of interest" description="Disordered" evidence="3">
    <location>
        <begin position="1"/>
        <end position="93"/>
    </location>
</feature>
<dbReference type="PANTHER" id="PTHR42776">
    <property type="entry name" value="SERINE PEPTIDASE S9 FAMILY MEMBER"/>
    <property type="match status" value="1"/>
</dbReference>
<dbReference type="Gene3D" id="3.40.50.1820">
    <property type="entry name" value="alpha/beta hydrolase"/>
    <property type="match status" value="1"/>
</dbReference>
<dbReference type="OrthoDB" id="108903at2"/>
<dbReference type="GO" id="GO:0004252">
    <property type="term" value="F:serine-type endopeptidase activity"/>
    <property type="evidence" value="ECO:0007669"/>
    <property type="project" value="TreeGrafter"/>
</dbReference>
<reference evidence="6" key="1">
    <citation type="submission" date="2018-12" db="EMBL/GenBank/DDBJ databases">
        <title>Tengunoibacter tsumagoiensis gen. nov., sp. nov., Dictyobacter kobayashii sp. nov., D. alpinus sp. nov., and D. joshuensis sp. nov. and description of Dictyobacteraceae fam. nov. within the order Ktedonobacterales isolated from Tengu-no-mugimeshi.</title>
        <authorList>
            <person name="Wang C.M."/>
            <person name="Zheng Y."/>
            <person name="Sakai Y."/>
            <person name="Toyoda A."/>
            <person name="Minakuchi Y."/>
            <person name="Abe K."/>
            <person name="Yokota A."/>
            <person name="Yabe S."/>
        </authorList>
    </citation>
    <scope>NUCLEOTIDE SEQUENCE [LARGE SCALE GENOMIC DNA]</scope>
    <source>
        <strain evidence="6">Uno16</strain>
    </source>
</reference>
<evidence type="ECO:0000259" key="4">
    <source>
        <dbReference type="Pfam" id="PF00326"/>
    </source>
</evidence>
<name>A0A402BBA7_9CHLR</name>
<keyword evidence="1" id="KW-0378">Hydrolase</keyword>
<protein>
    <submittedName>
        <fullName evidence="5">Putative peptidase YuxL</fullName>
    </submittedName>
</protein>
<dbReference type="GO" id="GO:0006508">
    <property type="term" value="P:proteolysis"/>
    <property type="evidence" value="ECO:0007669"/>
    <property type="project" value="InterPro"/>
</dbReference>
<dbReference type="Proteomes" id="UP000287171">
    <property type="component" value="Unassembled WGS sequence"/>
</dbReference>
<evidence type="ECO:0000313" key="5">
    <source>
        <dbReference type="EMBL" id="GCE28683.1"/>
    </source>
</evidence>
<keyword evidence="6" id="KW-1185">Reference proteome</keyword>
<dbReference type="AlphaFoldDB" id="A0A402BBA7"/>
<feature type="compositionally biased region" description="Basic and acidic residues" evidence="3">
    <location>
        <begin position="50"/>
        <end position="62"/>
    </location>
</feature>
<dbReference type="Pfam" id="PF07676">
    <property type="entry name" value="PD40"/>
    <property type="match status" value="2"/>
</dbReference>
<feature type="domain" description="Peptidase S9 prolyl oligopeptidase catalytic" evidence="4">
    <location>
        <begin position="591"/>
        <end position="793"/>
    </location>
</feature>
<dbReference type="PANTHER" id="PTHR42776:SF27">
    <property type="entry name" value="DIPEPTIDYL PEPTIDASE FAMILY MEMBER 6"/>
    <property type="match status" value="1"/>
</dbReference>
<dbReference type="Gene3D" id="2.120.10.30">
    <property type="entry name" value="TolB, C-terminal domain"/>
    <property type="match status" value="3"/>
</dbReference>
<comment type="caution">
    <text evidence="5">The sequence shown here is derived from an EMBL/GenBank/DDBJ whole genome shotgun (WGS) entry which is preliminary data.</text>
</comment>
<dbReference type="InterPro" id="IPR011042">
    <property type="entry name" value="6-blade_b-propeller_TolB-like"/>
</dbReference>
<feature type="compositionally biased region" description="Low complexity" evidence="3">
    <location>
        <begin position="66"/>
        <end position="78"/>
    </location>
</feature>
<dbReference type="RefSeq" id="WP_126628870.1">
    <property type="nucleotide sequence ID" value="NZ_BIFT01000001.1"/>
</dbReference>
<dbReference type="SUPFAM" id="SSF82171">
    <property type="entry name" value="DPP6 N-terminal domain-like"/>
    <property type="match status" value="1"/>
</dbReference>
<feature type="compositionally biased region" description="Low complexity" evidence="3">
    <location>
        <begin position="12"/>
        <end position="36"/>
    </location>
</feature>